<protein>
    <submittedName>
        <fullName evidence="4">ABC-2 type transport system ATP-binding protein</fullName>
    </submittedName>
</protein>
<dbReference type="Gene3D" id="3.40.50.300">
    <property type="entry name" value="P-loop containing nucleotide triphosphate hydrolases"/>
    <property type="match status" value="1"/>
</dbReference>
<dbReference type="RefSeq" id="WP_093072743.1">
    <property type="nucleotide sequence ID" value="NZ_FOGV01000010.1"/>
</dbReference>
<dbReference type="PROSITE" id="PS50893">
    <property type="entry name" value="ABC_TRANSPORTER_2"/>
    <property type="match status" value="1"/>
</dbReference>
<dbReference type="InterPro" id="IPR003439">
    <property type="entry name" value="ABC_transporter-like_ATP-bd"/>
</dbReference>
<evidence type="ECO:0000313" key="4">
    <source>
        <dbReference type="EMBL" id="SER97012.1"/>
    </source>
</evidence>
<proteinExistence type="predicted"/>
<reference evidence="5" key="1">
    <citation type="submission" date="2016-10" db="EMBL/GenBank/DDBJ databases">
        <authorList>
            <person name="de Groot N.N."/>
        </authorList>
    </citation>
    <scope>NUCLEOTIDE SEQUENCE [LARGE SCALE GENOMIC DNA]</scope>
    <source>
        <strain evidence="5">10nlg</strain>
    </source>
</reference>
<organism evidence="4 5">
    <name type="scientific">Salisediminibacterium halotolerans</name>
    <dbReference type="NCBI Taxonomy" id="517425"/>
    <lineage>
        <taxon>Bacteria</taxon>
        <taxon>Bacillati</taxon>
        <taxon>Bacillota</taxon>
        <taxon>Bacilli</taxon>
        <taxon>Bacillales</taxon>
        <taxon>Bacillaceae</taxon>
        <taxon>Salisediminibacterium</taxon>
    </lineage>
</organism>
<dbReference type="SMART" id="SM00382">
    <property type="entry name" value="AAA"/>
    <property type="match status" value="1"/>
</dbReference>
<dbReference type="PANTHER" id="PTHR43158:SF10">
    <property type="entry name" value="ABC TRANSPORTER ATP-BINDING PROTEIN YTRB"/>
    <property type="match status" value="1"/>
</dbReference>
<dbReference type="EMBL" id="FOGV01000010">
    <property type="protein sequence ID" value="SER97012.1"/>
    <property type="molecule type" value="Genomic_DNA"/>
</dbReference>
<comment type="caution">
    <text evidence="4">The sequence shown here is derived from an EMBL/GenBank/DDBJ whole genome shotgun (WGS) entry which is preliminary data.</text>
</comment>
<feature type="domain" description="ABC transporter" evidence="3">
    <location>
        <begin position="1"/>
        <end position="226"/>
    </location>
</feature>
<dbReference type="CDD" id="cd03230">
    <property type="entry name" value="ABC_DR_subfamily_A"/>
    <property type="match status" value="1"/>
</dbReference>
<dbReference type="InterPro" id="IPR003593">
    <property type="entry name" value="AAA+_ATPase"/>
</dbReference>
<gene>
    <name evidence="4" type="ORF">SAMN05444126_11039</name>
</gene>
<evidence type="ECO:0000256" key="2">
    <source>
        <dbReference type="ARBA" id="ARBA00022840"/>
    </source>
</evidence>
<dbReference type="PANTHER" id="PTHR43158">
    <property type="entry name" value="SKFA PEPTIDE EXPORT ATP-BINDING PROTEIN SKFE"/>
    <property type="match status" value="1"/>
</dbReference>
<dbReference type="InterPro" id="IPR027417">
    <property type="entry name" value="P-loop_NTPase"/>
</dbReference>
<sequence>MKVEQLSKNINGKSVLNDINFDVSPGTITGLIGRNGAGKTTLLRTIVGIYHPSSGDVAINGKSVYTHPEVKQKLFFVPDSSDALKNYSTAELIRLYQRVYPDFDAAYLHSCMERFALPQVKRISHYSKGMKALFSLFVAFATKADYILLDEPTDGLDVIVKKQVQQLLLEQVSENGTSVIISSHRLDELEYMAENMLVIRDGCLDDHYELSDLKNRYKKIQAAFSDQIPEELENKASILSQTGRVYTLLMDNESFTSLDEIKKYQPLLLEELPLSLEDVFVAKFGGDPYV</sequence>
<dbReference type="GO" id="GO:0005524">
    <property type="term" value="F:ATP binding"/>
    <property type="evidence" value="ECO:0007669"/>
    <property type="project" value="UniProtKB-KW"/>
</dbReference>
<keyword evidence="1" id="KW-0547">Nucleotide-binding</keyword>
<dbReference type="OrthoDB" id="9804819at2"/>
<dbReference type="Pfam" id="PF00005">
    <property type="entry name" value="ABC_tran"/>
    <property type="match status" value="1"/>
</dbReference>
<keyword evidence="5" id="KW-1185">Reference proteome</keyword>
<dbReference type="STRING" id="1464123.SAMN05444126_11039"/>
<accession>A0A1H9TIK7</accession>
<evidence type="ECO:0000313" key="5">
    <source>
        <dbReference type="Proteomes" id="UP000199318"/>
    </source>
</evidence>
<dbReference type="Proteomes" id="UP000199318">
    <property type="component" value="Unassembled WGS sequence"/>
</dbReference>
<name>A0A1H9TIK7_9BACI</name>
<dbReference type="AlphaFoldDB" id="A0A1H9TIK7"/>
<dbReference type="GO" id="GO:0016887">
    <property type="term" value="F:ATP hydrolysis activity"/>
    <property type="evidence" value="ECO:0007669"/>
    <property type="project" value="InterPro"/>
</dbReference>
<evidence type="ECO:0000256" key="1">
    <source>
        <dbReference type="ARBA" id="ARBA00022741"/>
    </source>
</evidence>
<keyword evidence="2 4" id="KW-0067">ATP-binding</keyword>
<dbReference type="SUPFAM" id="SSF52540">
    <property type="entry name" value="P-loop containing nucleoside triphosphate hydrolases"/>
    <property type="match status" value="1"/>
</dbReference>
<evidence type="ECO:0000259" key="3">
    <source>
        <dbReference type="PROSITE" id="PS50893"/>
    </source>
</evidence>